<evidence type="ECO:0000259" key="2">
    <source>
        <dbReference type="Pfam" id="PF22113"/>
    </source>
</evidence>
<dbReference type="SUPFAM" id="SSF48695">
    <property type="entry name" value="Multiheme cytochromes"/>
    <property type="match status" value="2"/>
</dbReference>
<gene>
    <name evidence="3" type="ORF">WCY31_11765</name>
</gene>
<dbReference type="InterPro" id="IPR036280">
    <property type="entry name" value="Multihaem_cyt_sf"/>
</dbReference>
<sequence>MATTTEGDSEVVGDVSGGGTTWNGTVADYTLLAWNDLGMHCMDGKDFSVFSILPPYNNLNAQLIKRAGTSDKHVTGGVTITYTAAPSLDGKYNTTSVYTDSNDLKTNFWDYVGALFNATLAPDTGLTGNHTPELTGHTLSYNAAEQWWEATGLPITPYNDDGSKNYYPMVDVTAKDASGNVLATTKVVLPVSDEMDCRACHGSTSGYTAAMPNAGWANDADPEKDYKWNILRLHDQEHPTAVSAHQSELQAAGYNGYDSAGLEATAQNNNPVLCATCHSTNALGTAGVSGTKPLTEALHSLHAGVKDPVNGLSLNSSTNRDACYRCHPGAATKCLRGAMGKQSNIQCQSCHGSMSAVGTHGRNGWLEEPNCQACHQDGKRYETAVTDMQTGTLRAALDTRFATNQNTPASGVSLYRFSTGHGDMQCSACHGSTHAIYPSAHTEDNLQSIAVQGHEGTIAECTACHDTMPRTTAEGPHGMHSVGQYWVSAHEGVAERNRSQCTVCHGSDYRGSFLSKTFSARSFSTEWGTKTFAAGHAVSCYDCHNGPGGD</sequence>
<reference evidence="3 4" key="1">
    <citation type="submission" date="2024-03" db="EMBL/GenBank/DDBJ databases">
        <title>Sulfurimonas sp. HSL3-1.</title>
        <authorList>
            <person name="Wang S."/>
        </authorList>
    </citation>
    <scope>NUCLEOTIDE SEQUENCE [LARGE SCALE GENOMIC DNA]</scope>
    <source>
        <strain evidence="3 4">HSL3-1</strain>
    </source>
</reference>
<feature type="domain" description="Outer membrane cytochrome MtrC/MtrF-like" evidence="2">
    <location>
        <begin position="344"/>
        <end position="508"/>
    </location>
</feature>
<dbReference type="RefSeq" id="WP_345972523.1">
    <property type="nucleotide sequence ID" value="NZ_CP147920.1"/>
</dbReference>
<dbReference type="Proteomes" id="UP001447842">
    <property type="component" value="Chromosome"/>
</dbReference>
<keyword evidence="4" id="KW-1185">Reference proteome</keyword>
<organism evidence="3 4">
    <name type="scientific">Sulfurimonas diazotrophicus</name>
    <dbReference type="NCBI Taxonomy" id="3131939"/>
    <lineage>
        <taxon>Bacteria</taxon>
        <taxon>Pseudomonadati</taxon>
        <taxon>Campylobacterota</taxon>
        <taxon>Epsilonproteobacteria</taxon>
        <taxon>Campylobacterales</taxon>
        <taxon>Sulfurimonadaceae</taxon>
        <taxon>Sulfurimonas</taxon>
    </lineage>
</organism>
<dbReference type="PANTHER" id="PTHR35038">
    <property type="entry name" value="DISSIMILATORY SULFITE REDUCTASE SIRA"/>
    <property type="match status" value="1"/>
</dbReference>
<evidence type="ECO:0000313" key="3">
    <source>
        <dbReference type="EMBL" id="XAU14907.1"/>
    </source>
</evidence>
<protein>
    <recommendedName>
        <fullName evidence="2">Outer membrane cytochrome MtrC/MtrF-like domain-containing protein</fullName>
    </recommendedName>
</protein>
<dbReference type="EMBL" id="CP147920">
    <property type="protein sequence ID" value="XAU14907.1"/>
    <property type="molecule type" value="Genomic_DNA"/>
</dbReference>
<name>A0ABZ3H937_9BACT</name>
<dbReference type="InterPro" id="IPR054337">
    <property type="entry name" value="Mtrc-MtrF-like_dom_II/IV"/>
</dbReference>
<evidence type="ECO:0000256" key="1">
    <source>
        <dbReference type="ARBA" id="ARBA00022729"/>
    </source>
</evidence>
<accession>A0ABZ3H937</accession>
<proteinExistence type="predicted"/>
<dbReference type="Pfam" id="PF22113">
    <property type="entry name" value="Mtrc-MtrF_II-IV_dom"/>
    <property type="match status" value="1"/>
</dbReference>
<dbReference type="InterPro" id="IPR051829">
    <property type="entry name" value="Multiheme_Cytochr_ET"/>
</dbReference>
<evidence type="ECO:0000313" key="4">
    <source>
        <dbReference type="Proteomes" id="UP001447842"/>
    </source>
</evidence>
<keyword evidence="1" id="KW-0732">Signal</keyword>
<dbReference type="PANTHER" id="PTHR35038:SF8">
    <property type="entry name" value="C-TYPE POLYHEME CYTOCHROME OMCC"/>
    <property type="match status" value="1"/>
</dbReference>